<name>A0A9X2BJM7_9VIBR</name>
<dbReference type="RefSeq" id="WP_248007012.1">
    <property type="nucleotide sequence ID" value="NZ_JAJHVV010000001.1"/>
</dbReference>
<keyword evidence="1" id="KW-0732">Signal</keyword>
<dbReference type="AlphaFoldDB" id="A0A9X2BJM7"/>
<dbReference type="Proteomes" id="UP001139559">
    <property type="component" value="Unassembled WGS sequence"/>
</dbReference>
<dbReference type="EMBL" id="JAJHVV010000001">
    <property type="protein sequence ID" value="MCK6261893.1"/>
    <property type="molecule type" value="Genomic_DNA"/>
</dbReference>
<evidence type="ECO:0000313" key="2">
    <source>
        <dbReference type="EMBL" id="MCK6261893.1"/>
    </source>
</evidence>
<feature type="signal peptide" evidence="1">
    <location>
        <begin position="1"/>
        <end position="22"/>
    </location>
</feature>
<comment type="caution">
    <text evidence="2">The sequence shown here is derived from an EMBL/GenBank/DDBJ whole genome shotgun (WGS) entry which is preliminary data.</text>
</comment>
<evidence type="ECO:0000313" key="3">
    <source>
        <dbReference type="Proteomes" id="UP001139559"/>
    </source>
</evidence>
<proteinExistence type="predicted"/>
<organism evidence="2 3">
    <name type="scientific">Vibrio amylolyticus</name>
    <dbReference type="NCBI Taxonomy" id="2847292"/>
    <lineage>
        <taxon>Bacteria</taxon>
        <taxon>Pseudomonadati</taxon>
        <taxon>Pseudomonadota</taxon>
        <taxon>Gammaproteobacteria</taxon>
        <taxon>Vibrionales</taxon>
        <taxon>Vibrionaceae</taxon>
        <taxon>Vibrio</taxon>
    </lineage>
</organism>
<evidence type="ECO:0000256" key="1">
    <source>
        <dbReference type="SAM" id="SignalP"/>
    </source>
</evidence>
<protein>
    <submittedName>
        <fullName evidence="2">Uncharacterized protein</fullName>
    </submittedName>
</protein>
<feature type="chain" id="PRO_5040879917" evidence="1">
    <location>
        <begin position="23"/>
        <end position="174"/>
    </location>
</feature>
<accession>A0A9X2BJM7</accession>
<reference evidence="2" key="1">
    <citation type="submission" date="2021-11" db="EMBL/GenBank/DDBJ databases">
        <title>Vibrio ZSDE26 sp. nov. and Vibrio ZSDZ34 sp. nov., isolated from coastal seawater in Qingdao.</title>
        <authorList>
            <person name="Zhang P."/>
        </authorList>
    </citation>
    <scope>NUCLEOTIDE SEQUENCE</scope>
    <source>
        <strain evidence="2">ZSDE26</strain>
    </source>
</reference>
<gene>
    <name evidence="2" type="ORF">KP803_01240</name>
</gene>
<keyword evidence="3" id="KW-1185">Reference proteome</keyword>
<sequence length="174" mass="20031">MKRIAFAALLTISTLASGSAFAENSQCLAQKYDAYIDASLTWYQDLTQLTSERYPELSEVSQWFLQGRKNHFELNRAAVHYYLDHDKSKVATEQSVEGWLQLEQHDVKVLSERDDELGQAAKLTFNDRQKTPHEKNYELRSAFADLLSHPKQIDTVLQKYNQSIQALEAMDCLK</sequence>